<accession>A0A378RY65</accession>
<feature type="transmembrane region" description="Helical" evidence="1">
    <location>
        <begin position="27"/>
        <end position="44"/>
    </location>
</feature>
<name>A0A378RY65_MYROD</name>
<keyword evidence="4" id="KW-1185">Reference proteome</keyword>
<evidence type="ECO:0000313" key="3">
    <source>
        <dbReference type="EMBL" id="STZ27601.1"/>
    </source>
</evidence>
<reference evidence="3 4" key="1">
    <citation type="submission" date="2018-06" db="EMBL/GenBank/DDBJ databases">
        <authorList>
            <consortium name="Pathogen Informatics"/>
            <person name="Doyle S."/>
        </authorList>
    </citation>
    <scope>NUCLEOTIDE SEQUENCE [LARGE SCALE GENOMIC DNA]</scope>
    <source>
        <strain evidence="3 4">NCTC11179</strain>
    </source>
</reference>
<organism evidence="3 4">
    <name type="scientific">Myroides odoratus</name>
    <name type="common">Flavobacterium odoratum</name>
    <dbReference type="NCBI Taxonomy" id="256"/>
    <lineage>
        <taxon>Bacteria</taxon>
        <taxon>Pseudomonadati</taxon>
        <taxon>Bacteroidota</taxon>
        <taxon>Flavobacteriia</taxon>
        <taxon>Flavobacteriales</taxon>
        <taxon>Flavobacteriaceae</taxon>
        <taxon>Myroides</taxon>
    </lineage>
</organism>
<proteinExistence type="predicted"/>
<dbReference type="AlphaFoldDB" id="A0A378RY65"/>
<keyword evidence="1" id="KW-0812">Transmembrane</keyword>
<evidence type="ECO:0000313" key="4">
    <source>
        <dbReference type="Proteomes" id="UP000255024"/>
    </source>
</evidence>
<dbReference type="GeneID" id="93527847"/>
<dbReference type="Proteomes" id="UP000596202">
    <property type="component" value="Chromosome"/>
</dbReference>
<evidence type="ECO:0000313" key="2">
    <source>
        <dbReference type="EMBL" id="QQU01913.1"/>
    </source>
</evidence>
<dbReference type="EMBL" id="CP068108">
    <property type="protein sequence ID" value="QQU01913.1"/>
    <property type="molecule type" value="Genomic_DNA"/>
</dbReference>
<evidence type="ECO:0000313" key="5">
    <source>
        <dbReference type="Proteomes" id="UP000596202"/>
    </source>
</evidence>
<gene>
    <name evidence="2" type="ORF">I6I88_09285</name>
    <name evidence="3" type="ORF">NCTC11179_01137</name>
</gene>
<sequence>MHRILAIIVILLGIYMIYLGIKASMQPPLITGIGFILIGVLFLMNKSKSQK</sequence>
<feature type="transmembrane region" description="Helical" evidence="1">
    <location>
        <begin position="5"/>
        <end position="21"/>
    </location>
</feature>
<keyword evidence="1" id="KW-1133">Transmembrane helix</keyword>
<evidence type="ECO:0000256" key="1">
    <source>
        <dbReference type="SAM" id="Phobius"/>
    </source>
</evidence>
<keyword evidence="1" id="KW-0472">Membrane</keyword>
<protein>
    <submittedName>
        <fullName evidence="3">Uncharacterized protein</fullName>
    </submittedName>
</protein>
<reference evidence="2 5" key="2">
    <citation type="submission" date="2021-01" db="EMBL/GenBank/DDBJ databases">
        <title>FDA dAtabase for Regulatory Grade micrObial Sequences (FDA-ARGOS): Supporting development and validation of Infectious Disease Dx tests.</title>
        <authorList>
            <person name="Sproer C."/>
            <person name="Gronow S."/>
            <person name="Severitt S."/>
            <person name="Schroder I."/>
            <person name="Tallon L."/>
            <person name="Sadzewicz L."/>
            <person name="Zhao X."/>
            <person name="Boylan J."/>
            <person name="Ott S."/>
            <person name="Bowen H."/>
            <person name="Vavikolanu K."/>
            <person name="Mehta A."/>
            <person name="Aluvathingal J."/>
            <person name="Nadendla S."/>
            <person name="Lowell S."/>
            <person name="Myers T."/>
            <person name="Yan Y."/>
            <person name="Sichtig H."/>
        </authorList>
    </citation>
    <scope>NUCLEOTIDE SEQUENCE [LARGE SCALE GENOMIC DNA]</scope>
    <source>
        <strain evidence="2 5">FDAARGOS_1131</strain>
    </source>
</reference>
<dbReference type="EMBL" id="UGQL01000001">
    <property type="protein sequence ID" value="STZ27601.1"/>
    <property type="molecule type" value="Genomic_DNA"/>
</dbReference>
<dbReference type="RefSeq" id="WP_002985179.1">
    <property type="nucleotide sequence ID" value="NZ_CP068107.1"/>
</dbReference>
<dbReference type="Proteomes" id="UP000255024">
    <property type="component" value="Unassembled WGS sequence"/>
</dbReference>